<evidence type="ECO:0008006" key="4">
    <source>
        <dbReference type="Google" id="ProtNLM"/>
    </source>
</evidence>
<feature type="signal peptide" evidence="1">
    <location>
        <begin position="1"/>
        <end position="24"/>
    </location>
</feature>
<dbReference type="Proteomes" id="UP001157733">
    <property type="component" value="Chromosome"/>
</dbReference>
<dbReference type="InterPro" id="IPR021655">
    <property type="entry name" value="Put_metal-bd"/>
</dbReference>
<accession>A0ABN8W6J8</accession>
<keyword evidence="3" id="KW-1185">Reference proteome</keyword>
<protein>
    <recommendedName>
        <fullName evidence="4">Carboxypeptidase regulatory-like domain-containing protein</fullName>
    </recommendedName>
</protein>
<reference evidence="2 3" key="1">
    <citation type="submission" date="2022-09" db="EMBL/GenBank/DDBJ databases">
        <authorList>
            <person name="Kop L."/>
        </authorList>
    </citation>
    <scope>NUCLEOTIDE SEQUENCE [LARGE SCALE GENOMIC DNA]</scope>
    <source>
        <strain evidence="2 3">347</strain>
    </source>
</reference>
<evidence type="ECO:0000313" key="2">
    <source>
        <dbReference type="EMBL" id="CAI2719261.1"/>
    </source>
</evidence>
<sequence length="214" mass="23013">MSRNTILAVAMFALLGFMTSPAAASELSVEFSAMSNHSDSGQIEGKVVSCSGKYNPQGTIVHIPGVSVSTKLPPDGAFTLLFVPEGTYNLVFERAGKTFRSINGIEVKSSKKTILGPVQICPDLDGDGYAVTADIDDENAATYPGAKEICDRVDNNGNGEIDEGCSYRKCPKGGKFCMSNWNNINPWLRGQIKTQSWDSSDSRLPKAIFFQAGQ</sequence>
<feature type="chain" id="PRO_5045547960" description="Carboxypeptidase regulatory-like domain-containing protein" evidence="1">
    <location>
        <begin position="25"/>
        <end position="214"/>
    </location>
</feature>
<keyword evidence="1" id="KW-0732">Signal</keyword>
<name>A0ABN8W6J8_9BACT</name>
<dbReference type="InterPro" id="IPR013784">
    <property type="entry name" value="Carb-bd-like_fold"/>
</dbReference>
<dbReference type="EMBL" id="OX336137">
    <property type="protein sequence ID" value="CAI2719261.1"/>
    <property type="molecule type" value="Genomic_DNA"/>
</dbReference>
<evidence type="ECO:0000256" key="1">
    <source>
        <dbReference type="SAM" id="SignalP"/>
    </source>
</evidence>
<proteinExistence type="predicted"/>
<gene>
    <name evidence="2" type="ORF">NSPWAT_2405</name>
</gene>
<dbReference type="RefSeq" id="WP_282012107.1">
    <property type="nucleotide sequence ID" value="NZ_OX336137.1"/>
</dbReference>
<organism evidence="2 3">
    <name type="scientific">Nitrospina watsonii</name>
    <dbReference type="NCBI Taxonomy" id="1323948"/>
    <lineage>
        <taxon>Bacteria</taxon>
        <taxon>Pseudomonadati</taxon>
        <taxon>Nitrospinota/Tectimicrobiota group</taxon>
        <taxon>Nitrospinota</taxon>
        <taxon>Nitrospinia</taxon>
        <taxon>Nitrospinales</taxon>
        <taxon>Nitrospinaceae</taxon>
        <taxon>Nitrospina</taxon>
    </lineage>
</organism>
<dbReference type="SUPFAM" id="SSF49452">
    <property type="entry name" value="Starch-binding domain-like"/>
    <property type="match status" value="1"/>
</dbReference>
<dbReference type="Pfam" id="PF11617">
    <property type="entry name" value="Cu-binding_MopE"/>
    <property type="match status" value="1"/>
</dbReference>
<evidence type="ECO:0000313" key="3">
    <source>
        <dbReference type="Proteomes" id="UP001157733"/>
    </source>
</evidence>